<dbReference type="Proteomes" id="UP000032180">
    <property type="component" value="Chromosome 3"/>
</dbReference>
<dbReference type="AlphaFoldDB" id="A0A0D9VVV9"/>
<evidence type="ECO:0000256" key="1">
    <source>
        <dbReference type="SAM" id="MobiDB-lite"/>
    </source>
</evidence>
<accession>A0A0D9VVV9</accession>
<organism evidence="2 3">
    <name type="scientific">Leersia perrieri</name>
    <dbReference type="NCBI Taxonomy" id="77586"/>
    <lineage>
        <taxon>Eukaryota</taxon>
        <taxon>Viridiplantae</taxon>
        <taxon>Streptophyta</taxon>
        <taxon>Embryophyta</taxon>
        <taxon>Tracheophyta</taxon>
        <taxon>Spermatophyta</taxon>
        <taxon>Magnoliopsida</taxon>
        <taxon>Liliopsida</taxon>
        <taxon>Poales</taxon>
        <taxon>Poaceae</taxon>
        <taxon>BOP clade</taxon>
        <taxon>Oryzoideae</taxon>
        <taxon>Oryzeae</taxon>
        <taxon>Oryzinae</taxon>
        <taxon>Leersia</taxon>
    </lineage>
</organism>
<proteinExistence type="predicted"/>
<dbReference type="EnsemblPlants" id="LPERR03G20150.1">
    <property type="protein sequence ID" value="LPERR03G20150.1"/>
    <property type="gene ID" value="LPERR03G20150"/>
</dbReference>
<keyword evidence="3" id="KW-1185">Reference proteome</keyword>
<reference evidence="2" key="3">
    <citation type="submission" date="2015-04" db="UniProtKB">
        <authorList>
            <consortium name="EnsemblPlants"/>
        </authorList>
    </citation>
    <scope>IDENTIFICATION</scope>
</reference>
<reference evidence="3" key="2">
    <citation type="submission" date="2013-12" db="EMBL/GenBank/DDBJ databases">
        <authorList>
            <person name="Yu Y."/>
            <person name="Lee S."/>
            <person name="de Baynast K."/>
            <person name="Wissotski M."/>
            <person name="Liu L."/>
            <person name="Talag J."/>
            <person name="Goicoechea J."/>
            <person name="Angelova A."/>
            <person name="Jetty R."/>
            <person name="Kudrna D."/>
            <person name="Golser W."/>
            <person name="Rivera L."/>
            <person name="Zhang J."/>
            <person name="Wing R."/>
        </authorList>
    </citation>
    <scope>NUCLEOTIDE SEQUENCE</scope>
</reference>
<evidence type="ECO:0000313" key="2">
    <source>
        <dbReference type="EnsemblPlants" id="LPERR03G20150.1"/>
    </source>
</evidence>
<dbReference type="HOGENOM" id="CLU_1734118_0_0_1"/>
<protein>
    <submittedName>
        <fullName evidence="2">Uncharacterized protein</fullName>
    </submittedName>
</protein>
<sequence>MNGETPGIGYGGLDQNSKAYPFPNLDYYENVLQPDGLGLPSIRAGSRSGGGAARPPHQPRERKTRMSRTGQGQRGFVHLGGGWGDSSPWALHPATSVTLGVNEVLAGGATPARGKEEEVVAGGVHPPLKLRLMTRSTKKRMRKRSTTMDNA</sequence>
<dbReference type="Gramene" id="LPERR03G20150.1">
    <property type="protein sequence ID" value="LPERR03G20150.1"/>
    <property type="gene ID" value="LPERR03G20150"/>
</dbReference>
<feature type="region of interest" description="Disordered" evidence="1">
    <location>
        <begin position="36"/>
        <end position="81"/>
    </location>
</feature>
<reference evidence="2 3" key="1">
    <citation type="submission" date="2012-08" db="EMBL/GenBank/DDBJ databases">
        <title>Oryza genome evolution.</title>
        <authorList>
            <person name="Wing R.A."/>
        </authorList>
    </citation>
    <scope>NUCLEOTIDE SEQUENCE</scope>
</reference>
<name>A0A0D9VVV9_9ORYZ</name>
<evidence type="ECO:0000313" key="3">
    <source>
        <dbReference type="Proteomes" id="UP000032180"/>
    </source>
</evidence>